<evidence type="ECO:0000256" key="1">
    <source>
        <dbReference type="ARBA" id="ARBA00005091"/>
    </source>
</evidence>
<evidence type="ECO:0000256" key="7">
    <source>
        <dbReference type="ARBA" id="ARBA00025475"/>
    </source>
</evidence>
<accession>A0A0T5XC35</accession>
<sequence length="253" mass="27094">MLKKRVIPCLDVKDGCVVKGVRFQNLRQLDEPGSLAEKYMEEGADELVFLDISASSERRTTQMEWVRAVADRIFIPFTVGGGIDSVKTAKEIISLGADKISLNTRALEDPNLIRECALLLGNQAVVLAVDAKMTGEGRWEAYAGGGTVPTGRNAIEWIEEGCSLGAGEVLLTSIDRDGTDSGYDLKLIEAARNAVSVPIIASGGAGKLQHFVEALKAGADAVLAASVFHFGIYNIAEAKDALAEAGFPIRRTW</sequence>
<dbReference type="InterPro" id="IPR006062">
    <property type="entry name" value="His_biosynth"/>
</dbReference>
<dbReference type="OrthoDB" id="9781903at2"/>
<dbReference type="GO" id="GO:0000105">
    <property type="term" value="P:L-histidine biosynthetic process"/>
    <property type="evidence" value="ECO:0007669"/>
    <property type="project" value="UniProtKB-UniRule"/>
</dbReference>
<dbReference type="GO" id="GO:0016829">
    <property type="term" value="F:lyase activity"/>
    <property type="evidence" value="ECO:0007669"/>
    <property type="project" value="UniProtKB-KW"/>
</dbReference>
<comment type="catalytic activity">
    <reaction evidence="8 9">
        <text>5-[(5-phospho-1-deoxy-D-ribulos-1-ylimino)methylamino]-1-(5-phospho-beta-D-ribosyl)imidazole-4-carboxamide + L-glutamine = D-erythro-1-(imidazol-4-yl)glycerol 3-phosphate + 5-amino-1-(5-phospho-beta-D-ribosyl)imidazole-4-carboxamide + L-glutamate + H(+)</text>
        <dbReference type="Rhea" id="RHEA:24793"/>
        <dbReference type="ChEBI" id="CHEBI:15378"/>
        <dbReference type="ChEBI" id="CHEBI:29985"/>
        <dbReference type="ChEBI" id="CHEBI:58278"/>
        <dbReference type="ChEBI" id="CHEBI:58359"/>
        <dbReference type="ChEBI" id="CHEBI:58475"/>
        <dbReference type="ChEBI" id="CHEBI:58525"/>
        <dbReference type="EC" id="4.3.2.10"/>
    </reaction>
</comment>
<comment type="similarity">
    <text evidence="2 9 10">Belongs to the HisA/HisF family.</text>
</comment>
<dbReference type="InterPro" id="IPR050064">
    <property type="entry name" value="IGPS_HisA/HisF"/>
</dbReference>
<gene>
    <name evidence="9" type="primary">hisF</name>
    <name evidence="11" type="ORF">HMPREF1705_03176</name>
</gene>
<keyword evidence="12" id="KW-1185">Reference proteome</keyword>
<evidence type="ECO:0000256" key="10">
    <source>
        <dbReference type="RuleBase" id="RU003657"/>
    </source>
</evidence>
<dbReference type="AlphaFoldDB" id="A0A0T5XC35"/>
<dbReference type="SUPFAM" id="SSF51366">
    <property type="entry name" value="Ribulose-phoshate binding barrel"/>
    <property type="match status" value="1"/>
</dbReference>
<keyword evidence="9" id="KW-0963">Cytoplasm</keyword>
<dbReference type="EMBL" id="ACJX03000001">
    <property type="protein sequence ID" value="KRT35917.1"/>
    <property type="molecule type" value="Genomic_DNA"/>
</dbReference>
<dbReference type="InterPro" id="IPR013785">
    <property type="entry name" value="Aldolase_TIM"/>
</dbReference>
<dbReference type="STRING" id="592015.HMPREF1705_03176"/>
<dbReference type="EC" id="4.3.2.10" evidence="9"/>
<dbReference type="InterPro" id="IPR011060">
    <property type="entry name" value="RibuloseP-bd_barrel"/>
</dbReference>
<comment type="caution">
    <text evidence="11">The sequence shown here is derived from an EMBL/GenBank/DDBJ whole genome shotgun (WGS) entry which is preliminary data.</text>
</comment>
<dbReference type="GO" id="GO:0000107">
    <property type="term" value="F:imidazoleglycerol-phosphate synthase activity"/>
    <property type="evidence" value="ECO:0007669"/>
    <property type="project" value="UniProtKB-UniRule"/>
</dbReference>
<dbReference type="PANTHER" id="PTHR21235:SF2">
    <property type="entry name" value="IMIDAZOLE GLYCEROL PHOSPHATE SYNTHASE HISHF"/>
    <property type="match status" value="1"/>
</dbReference>
<evidence type="ECO:0000256" key="9">
    <source>
        <dbReference type="HAMAP-Rule" id="MF_01013"/>
    </source>
</evidence>
<dbReference type="UniPathway" id="UPA00031">
    <property type="reaction ID" value="UER00010"/>
</dbReference>
<dbReference type="Gene3D" id="3.20.20.70">
    <property type="entry name" value="Aldolase class I"/>
    <property type="match status" value="1"/>
</dbReference>
<evidence type="ECO:0000313" key="12">
    <source>
        <dbReference type="Proteomes" id="UP000005273"/>
    </source>
</evidence>
<dbReference type="PANTHER" id="PTHR21235">
    <property type="entry name" value="IMIDAZOLE GLYCEROL PHOSPHATE SYNTHASE SUBUNIT HISF/H IGP SYNTHASE SUBUNIT HISF/H"/>
    <property type="match status" value="1"/>
</dbReference>
<dbReference type="Proteomes" id="UP000005273">
    <property type="component" value="Unassembled WGS sequence"/>
</dbReference>
<proteinExistence type="inferred from homology"/>
<dbReference type="HAMAP" id="MF_01013">
    <property type="entry name" value="HisF"/>
    <property type="match status" value="1"/>
</dbReference>
<dbReference type="InterPro" id="IPR004651">
    <property type="entry name" value="HisF"/>
</dbReference>
<dbReference type="Pfam" id="PF00977">
    <property type="entry name" value="His_biosynth"/>
    <property type="match status" value="1"/>
</dbReference>
<feature type="active site" evidence="9">
    <location>
        <position position="130"/>
    </location>
</feature>
<evidence type="ECO:0000256" key="3">
    <source>
        <dbReference type="ARBA" id="ARBA00011152"/>
    </source>
</evidence>
<dbReference type="CDD" id="cd04731">
    <property type="entry name" value="HisF"/>
    <property type="match status" value="1"/>
</dbReference>
<feature type="active site" evidence="9">
    <location>
        <position position="11"/>
    </location>
</feature>
<name>A0A0T5XC35_9BACT</name>
<dbReference type="NCBIfam" id="TIGR00735">
    <property type="entry name" value="hisF"/>
    <property type="match status" value="1"/>
</dbReference>
<keyword evidence="4 9" id="KW-0028">Amino-acid biosynthesis</keyword>
<comment type="pathway">
    <text evidence="1 9">Amino-acid biosynthesis; L-histidine biosynthesis; L-histidine from 5-phospho-alpha-D-ribose 1-diphosphate: step 5/9.</text>
</comment>
<evidence type="ECO:0000256" key="2">
    <source>
        <dbReference type="ARBA" id="ARBA00009667"/>
    </source>
</evidence>
<evidence type="ECO:0000256" key="5">
    <source>
        <dbReference type="ARBA" id="ARBA00023102"/>
    </source>
</evidence>
<keyword evidence="6 9" id="KW-0456">Lyase</keyword>
<protein>
    <recommendedName>
        <fullName evidence="9">Imidazole glycerol phosphate synthase subunit HisF</fullName>
        <ecNumber evidence="9">4.3.2.10</ecNumber>
    </recommendedName>
    <alternativeName>
        <fullName evidence="9">IGP synthase cyclase subunit</fullName>
    </alternativeName>
    <alternativeName>
        <fullName evidence="9">IGP synthase subunit HisF</fullName>
    </alternativeName>
    <alternativeName>
        <fullName evidence="9">ImGP synthase subunit HisF</fullName>
        <shortName evidence="9">IGPS subunit HisF</shortName>
    </alternativeName>
</protein>
<reference evidence="12" key="1">
    <citation type="submission" date="2012-09" db="EMBL/GenBank/DDBJ databases">
        <authorList>
            <person name="Weinstock G."/>
            <person name="Sodergren E."/>
            <person name="Clifton S."/>
            <person name="Fulton L."/>
            <person name="Fulton B."/>
            <person name="Courtney L."/>
            <person name="Fronick C."/>
            <person name="Harrison M."/>
            <person name="Strong C."/>
            <person name="Farmer C."/>
            <person name="Delehaunty K."/>
            <person name="Markovic C."/>
            <person name="Hall O."/>
            <person name="Minx P."/>
            <person name="Tomlinson C."/>
            <person name="Mitreva M."/>
            <person name="Nelson J."/>
            <person name="Hou S."/>
            <person name="Wollam A."/>
            <person name="Pepin K.H."/>
            <person name="Johnson M."/>
            <person name="Bhonagiri V."/>
            <person name="Nash W.E."/>
            <person name="Suruliraj S."/>
            <person name="Warren W."/>
            <person name="Chinwalla A."/>
            <person name="Mardis E.R."/>
            <person name="Wilson R.K."/>
        </authorList>
    </citation>
    <scope>NUCLEOTIDE SEQUENCE [LARGE SCALE GENOMIC DNA]</scope>
    <source>
        <strain evidence="12">OS1</strain>
    </source>
</reference>
<dbReference type="RefSeq" id="WP_057940843.1">
    <property type="nucleotide sequence ID" value="NZ_ACJX03000001.1"/>
</dbReference>
<dbReference type="GO" id="GO:0005737">
    <property type="term" value="C:cytoplasm"/>
    <property type="evidence" value="ECO:0007669"/>
    <property type="project" value="UniProtKB-SubCell"/>
</dbReference>
<dbReference type="eggNOG" id="COG0107">
    <property type="taxonomic scope" value="Bacteria"/>
</dbReference>
<comment type="subcellular location">
    <subcellularLocation>
        <location evidence="9">Cytoplasm</location>
    </subcellularLocation>
</comment>
<comment type="subunit">
    <text evidence="3 9">Heterodimer of HisH and HisF.</text>
</comment>
<evidence type="ECO:0000256" key="6">
    <source>
        <dbReference type="ARBA" id="ARBA00023239"/>
    </source>
</evidence>
<evidence type="ECO:0000256" key="8">
    <source>
        <dbReference type="ARBA" id="ARBA00047838"/>
    </source>
</evidence>
<organism evidence="11 12">
    <name type="scientific">Acetomicrobium hydrogeniformans ATCC BAA-1850</name>
    <dbReference type="NCBI Taxonomy" id="592015"/>
    <lineage>
        <taxon>Bacteria</taxon>
        <taxon>Thermotogati</taxon>
        <taxon>Synergistota</taxon>
        <taxon>Synergistia</taxon>
        <taxon>Synergistales</taxon>
        <taxon>Acetomicrobiaceae</taxon>
        <taxon>Acetomicrobium</taxon>
    </lineage>
</organism>
<evidence type="ECO:0000256" key="4">
    <source>
        <dbReference type="ARBA" id="ARBA00022605"/>
    </source>
</evidence>
<keyword evidence="5 9" id="KW-0368">Histidine biosynthesis</keyword>
<comment type="function">
    <text evidence="7 9">IGPS catalyzes the conversion of PRFAR and glutamine to IGP, AICAR and glutamate. The HisF subunit catalyzes the cyclization activity that produces IGP and AICAR from PRFAR using the ammonia provided by the HisH subunit.</text>
</comment>
<evidence type="ECO:0000313" key="11">
    <source>
        <dbReference type="EMBL" id="KRT35917.1"/>
    </source>
</evidence>